<organism evidence="2 3">
    <name type="scientific">Liparis tanakae</name>
    <name type="common">Tanaka's snailfish</name>
    <dbReference type="NCBI Taxonomy" id="230148"/>
    <lineage>
        <taxon>Eukaryota</taxon>
        <taxon>Metazoa</taxon>
        <taxon>Chordata</taxon>
        <taxon>Craniata</taxon>
        <taxon>Vertebrata</taxon>
        <taxon>Euteleostomi</taxon>
        <taxon>Actinopterygii</taxon>
        <taxon>Neopterygii</taxon>
        <taxon>Teleostei</taxon>
        <taxon>Neoteleostei</taxon>
        <taxon>Acanthomorphata</taxon>
        <taxon>Eupercaria</taxon>
        <taxon>Perciformes</taxon>
        <taxon>Cottioidei</taxon>
        <taxon>Cottales</taxon>
        <taxon>Liparidae</taxon>
        <taxon>Liparis</taxon>
    </lineage>
</organism>
<dbReference type="Proteomes" id="UP000314294">
    <property type="component" value="Unassembled WGS sequence"/>
</dbReference>
<evidence type="ECO:0000313" key="3">
    <source>
        <dbReference type="Proteomes" id="UP000314294"/>
    </source>
</evidence>
<accession>A0A4Z2J2F2</accession>
<protein>
    <submittedName>
        <fullName evidence="2">Uncharacterized protein</fullName>
    </submittedName>
</protein>
<reference evidence="2 3" key="1">
    <citation type="submission" date="2019-03" db="EMBL/GenBank/DDBJ databases">
        <title>First draft genome of Liparis tanakae, snailfish: a comprehensive survey of snailfish specific genes.</title>
        <authorList>
            <person name="Kim W."/>
            <person name="Song I."/>
            <person name="Jeong J.-H."/>
            <person name="Kim D."/>
            <person name="Kim S."/>
            <person name="Ryu S."/>
            <person name="Song J.Y."/>
            <person name="Lee S.K."/>
        </authorList>
    </citation>
    <scope>NUCLEOTIDE SEQUENCE [LARGE SCALE GENOMIC DNA]</scope>
    <source>
        <tissue evidence="2">Muscle</tissue>
    </source>
</reference>
<dbReference type="AlphaFoldDB" id="A0A4Z2J2F2"/>
<name>A0A4Z2J2F2_9TELE</name>
<proteinExistence type="predicted"/>
<feature type="region of interest" description="Disordered" evidence="1">
    <location>
        <begin position="47"/>
        <end position="114"/>
    </location>
</feature>
<comment type="caution">
    <text evidence="2">The sequence shown here is derived from an EMBL/GenBank/DDBJ whole genome shotgun (WGS) entry which is preliminary data.</text>
</comment>
<keyword evidence="3" id="KW-1185">Reference proteome</keyword>
<feature type="compositionally biased region" description="Basic and acidic residues" evidence="1">
    <location>
        <begin position="71"/>
        <end position="85"/>
    </location>
</feature>
<evidence type="ECO:0000313" key="2">
    <source>
        <dbReference type="EMBL" id="TNN83662.1"/>
    </source>
</evidence>
<gene>
    <name evidence="2" type="ORF">EYF80_006180</name>
</gene>
<sequence length="138" mass="15218">MELPVLTCVLTQRRCRNSHTRPDITPSLKLQVVDGRQTERISVSSAVDLSNIAHHQQHTPALPDSSAASKEANDQQHGAHSDEQHAQPPAPLRGASFRTPSLWRIGRPTLGSTHQSCTALNDSWLVMSYISRNPMAPR</sequence>
<evidence type="ECO:0000256" key="1">
    <source>
        <dbReference type="SAM" id="MobiDB-lite"/>
    </source>
</evidence>
<dbReference type="EMBL" id="SRLO01000032">
    <property type="protein sequence ID" value="TNN83662.1"/>
    <property type="molecule type" value="Genomic_DNA"/>
</dbReference>